<comment type="caution">
    <text evidence="3">The sequence shown here is derived from an EMBL/GenBank/DDBJ whole genome shotgun (WGS) entry which is preliminary data.</text>
</comment>
<dbReference type="PANTHER" id="PTHR10666">
    <property type="entry name" value="UBIQUITIN"/>
    <property type="match status" value="1"/>
</dbReference>
<evidence type="ECO:0000313" key="3">
    <source>
        <dbReference type="EMBL" id="GAX74725.1"/>
    </source>
</evidence>
<accession>A0A250WV95</accession>
<feature type="domain" description="Ubiquitin-like" evidence="2">
    <location>
        <begin position="1"/>
        <end position="63"/>
    </location>
</feature>
<proteinExistence type="predicted"/>
<dbReference type="PROSITE" id="PS50053">
    <property type="entry name" value="UBIQUITIN_2"/>
    <property type="match status" value="1"/>
</dbReference>
<evidence type="ECO:0000259" key="2">
    <source>
        <dbReference type="PROSITE" id="PS50053"/>
    </source>
</evidence>
<evidence type="ECO:0000313" key="4">
    <source>
        <dbReference type="Proteomes" id="UP000232323"/>
    </source>
</evidence>
<sequence>MRLLVNCPSGESRLLQVDDSATVKELKQELQELEGIPTGQQVLCFAGKDLKDHLTLADHELQEYTLSDEVVLYLNKKRAHPKHIYLVARSRPHQKVAEIVESDMPVGDVMALLVSRGLAEAFPPGTPIFCKRQDGSTVPLKIDPMQSLSNLEGKIKQAESVACTALTFVQAQDGAMHVVLWPSSESSLLTYPVYSRDILPQKLMPKKDAGTGQPFNELVHELCILP</sequence>
<dbReference type="PROSITE" id="PS00299">
    <property type="entry name" value="UBIQUITIN_1"/>
    <property type="match status" value="1"/>
</dbReference>
<dbReference type="SMART" id="SM00213">
    <property type="entry name" value="UBQ"/>
    <property type="match status" value="1"/>
</dbReference>
<dbReference type="Pfam" id="PF00240">
    <property type="entry name" value="ubiquitin"/>
    <property type="match status" value="1"/>
</dbReference>
<dbReference type="InterPro" id="IPR019956">
    <property type="entry name" value="Ubiquitin_dom"/>
</dbReference>
<protein>
    <recommendedName>
        <fullName evidence="2">Ubiquitin-like domain-containing protein</fullName>
    </recommendedName>
</protein>
<dbReference type="EMBL" id="BEGY01000009">
    <property type="protein sequence ID" value="GAX74725.1"/>
    <property type="molecule type" value="Genomic_DNA"/>
</dbReference>
<dbReference type="SUPFAM" id="SSF54236">
    <property type="entry name" value="Ubiquitin-like"/>
    <property type="match status" value="1"/>
</dbReference>
<organism evidence="3 4">
    <name type="scientific">Chlamydomonas eustigma</name>
    <dbReference type="NCBI Taxonomy" id="1157962"/>
    <lineage>
        <taxon>Eukaryota</taxon>
        <taxon>Viridiplantae</taxon>
        <taxon>Chlorophyta</taxon>
        <taxon>core chlorophytes</taxon>
        <taxon>Chlorophyceae</taxon>
        <taxon>CS clade</taxon>
        <taxon>Chlamydomonadales</taxon>
        <taxon>Chlamydomonadaceae</taxon>
        <taxon>Chlamydomonas</taxon>
    </lineage>
</organism>
<dbReference type="Gene3D" id="3.10.20.90">
    <property type="entry name" value="Phosphatidylinositol 3-kinase Catalytic Subunit, Chain A, domain 1"/>
    <property type="match status" value="1"/>
</dbReference>
<gene>
    <name evidence="3" type="ORF">CEUSTIGMA_g2172.t1</name>
</gene>
<name>A0A250WV95_9CHLO</name>
<dbReference type="InterPro" id="IPR050158">
    <property type="entry name" value="Ubiquitin_ubiquitin-like"/>
</dbReference>
<evidence type="ECO:0000256" key="1">
    <source>
        <dbReference type="ARBA" id="ARBA00022499"/>
    </source>
</evidence>
<dbReference type="PRINTS" id="PR00348">
    <property type="entry name" value="UBIQUITIN"/>
</dbReference>
<dbReference type="CDD" id="cd17039">
    <property type="entry name" value="Ubl_ubiquitin_like"/>
    <property type="match status" value="1"/>
</dbReference>
<keyword evidence="4" id="KW-1185">Reference proteome</keyword>
<dbReference type="InterPro" id="IPR019954">
    <property type="entry name" value="Ubiquitin_CS"/>
</dbReference>
<dbReference type="Proteomes" id="UP000232323">
    <property type="component" value="Unassembled WGS sequence"/>
</dbReference>
<dbReference type="InterPro" id="IPR000626">
    <property type="entry name" value="Ubiquitin-like_dom"/>
</dbReference>
<reference evidence="3 4" key="1">
    <citation type="submission" date="2017-08" db="EMBL/GenBank/DDBJ databases">
        <title>Acidophilic green algal genome provides insights into adaptation to an acidic environment.</title>
        <authorList>
            <person name="Hirooka S."/>
            <person name="Hirose Y."/>
            <person name="Kanesaki Y."/>
            <person name="Higuchi S."/>
            <person name="Fujiwara T."/>
            <person name="Onuma R."/>
            <person name="Era A."/>
            <person name="Ohbayashi R."/>
            <person name="Uzuka A."/>
            <person name="Nozaki H."/>
            <person name="Yoshikawa H."/>
            <person name="Miyagishima S.Y."/>
        </authorList>
    </citation>
    <scope>NUCLEOTIDE SEQUENCE [LARGE SCALE GENOMIC DNA]</scope>
    <source>
        <strain evidence="3 4">NIES-2499</strain>
    </source>
</reference>
<dbReference type="AlphaFoldDB" id="A0A250WV95"/>
<keyword evidence="1" id="KW-1017">Isopeptide bond</keyword>
<dbReference type="GO" id="GO:0003729">
    <property type="term" value="F:mRNA binding"/>
    <property type="evidence" value="ECO:0007669"/>
    <property type="project" value="UniProtKB-ARBA"/>
</dbReference>
<dbReference type="InterPro" id="IPR029071">
    <property type="entry name" value="Ubiquitin-like_domsf"/>
</dbReference>
<dbReference type="OrthoDB" id="2012182at2759"/>